<dbReference type="SUPFAM" id="SSF46894">
    <property type="entry name" value="C-terminal effector domain of the bipartite response regulators"/>
    <property type="match status" value="1"/>
</dbReference>
<dbReference type="CDD" id="cd06170">
    <property type="entry name" value="LuxR_C_like"/>
    <property type="match status" value="1"/>
</dbReference>
<dbReference type="Gene3D" id="1.10.10.10">
    <property type="entry name" value="Winged helix-like DNA-binding domain superfamily/Winged helix DNA-binding domain"/>
    <property type="match status" value="1"/>
</dbReference>
<dbReference type="InterPro" id="IPR016032">
    <property type="entry name" value="Sig_transdc_resp-reg_C-effctor"/>
</dbReference>
<dbReference type="Gene3D" id="3.40.50.300">
    <property type="entry name" value="P-loop containing nucleotide triphosphate hydrolases"/>
    <property type="match status" value="1"/>
</dbReference>
<dbReference type="InterPro" id="IPR027417">
    <property type="entry name" value="P-loop_NTPase"/>
</dbReference>
<name>A0A5C4WBQ4_9ACTN</name>
<dbReference type="SMART" id="SM00421">
    <property type="entry name" value="HTH_LUXR"/>
    <property type="match status" value="1"/>
</dbReference>
<dbReference type="PANTHER" id="PTHR47691">
    <property type="entry name" value="REGULATOR-RELATED"/>
    <property type="match status" value="1"/>
</dbReference>
<gene>
    <name evidence="1" type="ORF">FH608_022135</name>
</gene>
<dbReference type="RefSeq" id="WP_139632494.1">
    <property type="nucleotide sequence ID" value="NZ_VDLX02000008.1"/>
</dbReference>
<keyword evidence="2" id="KW-1185">Reference proteome</keyword>
<dbReference type="SUPFAM" id="SSF52540">
    <property type="entry name" value="P-loop containing nucleoside triphosphate hydrolases"/>
    <property type="match status" value="1"/>
</dbReference>
<dbReference type="PROSITE" id="PS50043">
    <property type="entry name" value="HTH_LUXR_2"/>
    <property type="match status" value="1"/>
</dbReference>
<sequence>MARSRAGNLPLELTSFVGRRREIAEGRQALAGSRMLTLVGVGGVGKTRLALRIAAEMSQDFRDGRWMVDLSPLPEGGLLTETVAAAVGCPRRDLDSLAGYLHDKRSLLVLDNCEHLPGPCAALAGDLLAMAPELRVLATSRQALRVAGERVLDVPPLTVPEAAGTSAEDALRNEAVRLFEDRAAAVVHDFTVNDANCAAVVRLCRRLDGIPLAIELAAVRVQVLSVEQILKRLDDRFRLLTTGPTTAPARQKTLRALLDWSYDLCSEEERRLWERLSVFSGGCCLDAAEAVCSGDGIAREHVLDLVARLVDKSIVRRRRKDAAVRFEMLDTLSEYGAERLAASGRDVALRRRHRDWCRDLAVRSEAEWFGEHQMDWLACLVQEQGNVRAALEFCLDEPGEAGAALEIAAAMWSHRLSWSSPSEGHLWLERALARAPEACAVRAKALWVDAWLVLLRGDGGAAGPLLEECRALAERFGDEAELAGVAHVTGFAALQAGEFARAFALLEDALARRRALGEWGHAWVVLYQLAMAAVLTEDRRATELCEEALKTARGAEAEWSVSYALWAAALDRRRRGAQRQAVTMMRESLRLKLRCNDHLGLAQGVEALAWILADGERYEQAAQMLGAAHMLWRSIGTSLSGLRHLAGAHERCESCLREHLREGTYRAAFDRGRGLTLDQVAAFALNDRPETAGRGRRPGSDPASVLTRREREIAELVARGLSNKEIAETLVISQRTAECHVENILRKLNFTSRSQVAKSWAGQVVRGSRESRSGSC</sequence>
<dbReference type="PANTHER" id="PTHR47691:SF3">
    <property type="entry name" value="HTH-TYPE TRANSCRIPTIONAL REGULATOR RV0890C-RELATED"/>
    <property type="match status" value="1"/>
</dbReference>
<comment type="caution">
    <text evidence="1">The sequence shown here is derived from an EMBL/GenBank/DDBJ whole genome shotgun (WGS) entry which is preliminary data.</text>
</comment>
<dbReference type="Pfam" id="PF00196">
    <property type="entry name" value="GerE"/>
    <property type="match status" value="1"/>
</dbReference>
<accession>A0A5C4WBQ4</accession>
<evidence type="ECO:0000313" key="1">
    <source>
        <dbReference type="EMBL" id="KAB8193038.1"/>
    </source>
</evidence>
<reference evidence="1 2" key="1">
    <citation type="submission" date="2019-10" db="EMBL/GenBank/DDBJ databases">
        <title>Nonomuraea sp. nov., isolated from Phyllanthus amarus.</title>
        <authorList>
            <person name="Klykleung N."/>
            <person name="Tanasupawat S."/>
        </authorList>
    </citation>
    <scope>NUCLEOTIDE SEQUENCE [LARGE SCALE GENOMIC DNA]</scope>
    <source>
        <strain evidence="1 2">PA1-10</strain>
    </source>
</reference>
<dbReference type="Gene3D" id="1.25.40.10">
    <property type="entry name" value="Tetratricopeptide repeat domain"/>
    <property type="match status" value="1"/>
</dbReference>
<dbReference type="PRINTS" id="PR00038">
    <property type="entry name" value="HTHLUXR"/>
</dbReference>
<proteinExistence type="predicted"/>
<dbReference type="GO" id="GO:0006355">
    <property type="term" value="P:regulation of DNA-templated transcription"/>
    <property type="evidence" value="ECO:0007669"/>
    <property type="project" value="InterPro"/>
</dbReference>
<dbReference type="OrthoDB" id="3194665at2"/>
<organism evidence="1 2">
    <name type="scientific">Nonomuraea phyllanthi</name>
    <dbReference type="NCBI Taxonomy" id="2219224"/>
    <lineage>
        <taxon>Bacteria</taxon>
        <taxon>Bacillati</taxon>
        <taxon>Actinomycetota</taxon>
        <taxon>Actinomycetes</taxon>
        <taxon>Streptosporangiales</taxon>
        <taxon>Streptosporangiaceae</taxon>
        <taxon>Nonomuraea</taxon>
    </lineage>
</organism>
<dbReference type="PRINTS" id="PR00364">
    <property type="entry name" value="DISEASERSIST"/>
</dbReference>
<dbReference type="InterPro" id="IPR000792">
    <property type="entry name" value="Tscrpt_reg_LuxR_C"/>
</dbReference>
<dbReference type="InterPro" id="IPR011990">
    <property type="entry name" value="TPR-like_helical_dom_sf"/>
</dbReference>
<dbReference type="EMBL" id="VDLX02000008">
    <property type="protein sequence ID" value="KAB8193038.1"/>
    <property type="molecule type" value="Genomic_DNA"/>
</dbReference>
<protein>
    <submittedName>
        <fullName evidence="1">LuxR family transcriptional regulator</fullName>
    </submittedName>
</protein>
<dbReference type="InterPro" id="IPR036388">
    <property type="entry name" value="WH-like_DNA-bd_sf"/>
</dbReference>
<dbReference type="Proteomes" id="UP000312512">
    <property type="component" value="Unassembled WGS sequence"/>
</dbReference>
<dbReference type="SUPFAM" id="SSF48452">
    <property type="entry name" value="TPR-like"/>
    <property type="match status" value="1"/>
</dbReference>
<dbReference type="GO" id="GO:0003677">
    <property type="term" value="F:DNA binding"/>
    <property type="evidence" value="ECO:0007669"/>
    <property type="project" value="InterPro"/>
</dbReference>
<evidence type="ECO:0000313" key="2">
    <source>
        <dbReference type="Proteomes" id="UP000312512"/>
    </source>
</evidence>
<dbReference type="AlphaFoldDB" id="A0A5C4WBQ4"/>